<keyword evidence="4" id="KW-1185">Reference proteome</keyword>
<reference evidence="3 4" key="1">
    <citation type="submission" date="2023-10" db="EMBL/GenBank/DDBJ databases">
        <title>Chromosome-scale genome assembly provides insights into flower coloration mechanisms of Canna indica.</title>
        <authorList>
            <person name="Li C."/>
        </authorList>
    </citation>
    <scope>NUCLEOTIDE SEQUENCE [LARGE SCALE GENOMIC DNA]</scope>
    <source>
        <tissue evidence="3">Flower</tissue>
    </source>
</reference>
<evidence type="ECO:0000313" key="4">
    <source>
        <dbReference type="Proteomes" id="UP001327560"/>
    </source>
</evidence>
<accession>A0AAQ3L0G0</accession>
<organism evidence="3 4">
    <name type="scientific">Canna indica</name>
    <name type="common">Indian-shot</name>
    <dbReference type="NCBI Taxonomy" id="4628"/>
    <lineage>
        <taxon>Eukaryota</taxon>
        <taxon>Viridiplantae</taxon>
        <taxon>Streptophyta</taxon>
        <taxon>Embryophyta</taxon>
        <taxon>Tracheophyta</taxon>
        <taxon>Spermatophyta</taxon>
        <taxon>Magnoliopsida</taxon>
        <taxon>Liliopsida</taxon>
        <taxon>Zingiberales</taxon>
        <taxon>Cannaceae</taxon>
        <taxon>Canna</taxon>
    </lineage>
</organism>
<sequence length="231" mass="25974">MKTTNHDQAVGLPVGPIRYATEMAGRSAAVSELNRLCLHSTSYETSQYKQKMDSPVAWISKFSKKADSYVKGIRDHVSLGTKISEIVKGKLSLGAKILKAGGVERVFRQNFSVEKGEKLLQAFQCYLSTTAGPIAGLLFISTNKIAFRSNQSIRITSSRGNLAKVPYKVLIPLKRVKRTSLCENSRNPNQKYIQIVTVDEFDFWFMGFLSYQRSLKYLRRAISKSQVDVLH</sequence>
<dbReference type="AlphaFoldDB" id="A0AAQ3L0G0"/>
<dbReference type="InterPro" id="IPR011993">
    <property type="entry name" value="PH-like_dom_sf"/>
</dbReference>
<protein>
    <submittedName>
        <fullName evidence="3">GEM-like protein 4</fullName>
    </submittedName>
</protein>
<dbReference type="Proteomes" id="UP001327560">
    <property type="component" value="Chromosome 8"/>
</dbReference>
<dbReference type="SMART" id="SM00568">
    <property type="entry name" value="GRAM"/>
    <property type="match status" value="1"/>
</dbReference>
<evidence type="ECO:0000313" key="3">
    <source>
        <dbReference type="EMBL" id="WOL18214.1"/>
    </source>
</evidence>
<proteinExistence type="inferred from homology"/>
<evidence type="ECO:0000259" key="2">
    <source>
        <dbReference type="SMART" id="SM00568"/>
    </source>
</evidence>
<evidence type="ECO:0000256" key="1">
    <source>
        <dbReference type="ARBA" id="ARBA00009414"/>
    </source>
</evidence>
<dbReference type="InterPro" id="IPR037848">
    <property type="entry name" value="GEM-like"/>
</dbReference>
<dbReference type="Gene3D" id="2.30.29.30">
    <property type="entry name" value="Pleckstrin-homology domain (PH domain)/Phosphotyrosine-binding domain (PTB)"/>
    <property type="match status" value="1"/>
</dbReference>
<comment type="similarity">
    <text evidence="1">Belongs to the GEM family.</text>
</comment>
<dbReference type="Pfam" id="PF02893">
    <property type="entry name" value="GRAM"/>
    <property type="match status" value="1"/>
</dbReference>
<dbReference type="EMBL" id="CP136897">
    <property type="protein sequence ID" value="WOL18214.1"/>
    <property type="molecule type" value="Genomic_DNA"/>
</dbReference>
<name>A0AAQ3L0G0_9LILI</name>
<dbReference type="PANTHER" id="PTHR31969">
    <property type="entry name" value="GEM-LIKE PROTEIN 2"/>
    <property type="match status" value="1"/>
</dbReference>
<dbReference type="InterPro" id="IPR004182">
    <property type="entry name" value="GRAM"/>
</dbReference>
<feature type="domain" description="GRAM" evidence="2">
    <location>
        <begin position="105"/>
        <end position="183"/>
    </location>
</feature>
<gene>
    <name evidence="3" type="ORF">Cni_G27007</name>
</gene>